<dbReference type="InterPro" id="IPR006283">
    <property type="entry name" value="ThiL-like"/>
</dbReference>
<comment type="similarity">
    <text evidence="1">Belongs to the thiamine-monophosphate kinase family.</text>
</comment>
<comment type="catalytic activity">
    <reaction evidence="1">
        <text>thiamine phosphate + ATP = thiamine diphosphate + ADP</text>
        <dbReference type="Rhea" id="RHEA:15913"/>
        <dbReference type="ChEBI" id="CHEBI:30616"/>
        <dbReference type="ChEBI" id="CHEBI:37575"/>
        <dbReference type="ChEBI" id="CHEBI:58937"/>
        <dbReference type="ChEBI" id="CHEBI:456216"/>
        <dbReference type="EC" id="2.7.4.16"/>
    </reaction>
</comment>
<organism evidence="4 5">
    <name type="scientific">Salinithrix halophila</name>
    <dbReference type="NCBI Taxonomy" id="1485204"/>
    <lineage>
        <taxon>Bacteria</taxon>
        <taxon>Bacillati</taxon>
        <taxon>Bacillota</taxon>
        <taxon>Bacilli</taxon>
        <taxon>Bacillales</taxon>
        <taxon>Thermoactinomycetaceae</taxon>
        <taxon>Salinithrix</taxon>
    </lineage>
</organism>
<protein>
    <recommendedName>
        <fullName evidence="1">Thiamine-monophosphate kinase</fullName>
        <shortName evidence="1">TMP kinase</shortName>
        <shortName evidence="1">Thiamine-phosphate kinase</shortName>
        <ecNumber evidence="1">2.7.4.16</ecNumber>
    </recommendedName>
</protein>
<evidence type="ECO:0000256" key="1">
    <source>
        <dbReference type="HAMAP-Rule" id="MF_02128"/>
    </source>
</evidence>
<keyword evidence="1 4" id="KW-0418">Kinase</keyword>
<comment type="function">
    <text evidence="1">Catalyzes the ATP-dependent phosphorylation of thiamine-monophosphate (TMP) to form thiamine-pyrophosphate (TPP), the active form of vitamin B1.</text>
</comment>
<feature type="domain" description="PurM-like N-terminal" evidence="2">
    <location>
        <begin position="27"/>
        <end position="141"/>
    </location>
</feature>
<feature type="binding site" evidence="1">
    <location>
        <position position="149"/>
    </location>
    <ligand>
        <name>ATP</name>
        <dbReference type="ChEBI" id="CHEBI:30616"/>
    </ligand>
</feature>
<feature type="binding site" evidence="1">
    <location>
        <position position="53"/>
    </location>
    <ligand>
        <name>substrate</name>
    </ligand>
</feature>
<feature type="binding site" evidence="1">
    <location>
        <position position="75"/>
    </location>
    <ligand>
        <name>Mg(2+)</name>
        <dbReference type="ChEBI" id="CHEBI:18420"/>
        <label>4</label>
    </ligand>
</feature>
<comment type="caution">
    <text evidence="1">Lacks conserved residue(s) required for the propagation of feature annotation.</text>
</comment>
<dbReference type="CDD" id="cd02194">
    <property type="entry name" value="ThiL"/>
    <property type="match status" value="1"/>
</dbReference>
<dbReference type="PANTHER" id="PTHR30270">
    <property type="entry name" value="THIAMINE-MONOPHOSPHATE KINASE"/>
    <property type="match status" value="1"/>
</dbReference>
<evidence type="ECO:0000313" key="4">
    <source>
        <dbReference type="EMBL" id="MFC4075300.1"/>
    </source>
</evidence>
<feature type="binding site" evidence="1">
    <location>
        <begin position="122"/>
        <end position="123"/>
    </location>
    <ligand>
        <name>ATP</name>
        <dbReference type="ChEBI" id="CHEBI:30616"/>
    </ligand>
</feature>
<dbReference type="InterPro" id="IPR010918">
    <property type="entry name" value="PurM-like_C_dom"/>
</dbReference>
<feature type="domain" description="PurM-like C-terminal" evidence="3">
    <location>
        <begin position="153"/>
        <end position="306"/>
    </location>
</feature>
<feature type="binding site" evidence="1">
    <location>
        <position position="123"/>
    </location>
    <ligand>
        <name>Mg(2+)</name>
        <dbReference type="ChEBI" id="CHEBI:18420"/>
        <label>1</label>
    </ligand>
</feature>
<feature type="binding site" evidence="1">
    <location>
        <position position="29"/>
    </location>
    <ligand>
        <name>Mg(2+)</name>
        <dbReference type="ChEBI" id="CHEBI:18420"/>
        <label>4</label>
    </ligand>
</feature>
<dbReference type="HAMAP" id="MF_02128">
    <property type="entry name" value="TMP_kinase"/>
    <property type="match status" value="1"/>
</dbReference>
<feature type="binding site" evidence="1">
    <location>
        <position position="219"/>
    </location>
    <ligand>
        <name>ATP</name>
        <dbReference type="ChEBI" id="CHEBI:30616"/>
    </ligand>
</feature>
<dbReference type="Pfam" id="PF02769">
    <property type="entry name" value="AIRS_C"/>
    <property type="match status" value="1"/>
</dbReference>
<accession>A0ABV8JAE9</accession>
<dbReference type="Gene3D" id="3.90.650.10">
    <property type="entry name" value="PurM-like C-terminal domain"/>
    <property type="match status" value="1"/>
</dbReference>
<dbReference type="InterPro" id="IPR036676">
    <property type="entry name" value="PurM-like_C_sf"/>
</dbReference>
<feature type="binding site" evidence="1">
    <location>
        <position position="105"/>
    </location>
    <ligand>
        <name>ATP</name>
        <dbReference type="ChEBI" id="CHEBI:30616"/>
    </ligand>
</feature>
<proteinExistence type="inferred from homology"/>
<evidence type="ECO:0000259" key="3">
    <source>
        <dbReference type="Pfam" id="PF02769"/>
    </source>
</evidence>
<evidence type="ECO:0000259" key="2">
    <source>
        <dbReference type="Pfam" id="PF00586"/>
    </source>
</evidence>
<gene>
    <name evidence="1 4" type="primary">thiL</name>
    <name evidence="4" type="ORF">ACFOUO_00480</name>
</gene>
<dbReference type="RefSeq" id="WP_380701084.1">
    <property type="nucleotide sequence ID" value="NZ_JBHSAP010000003.1"/>
</dbReference>
<dbReference type="Gene3D" id="3.30.1330.10">
    <property type="entry name" value="PurM-like, N-terminal domain"/>
    <property type="match status" value="1"/>
</dbReference>
<dbReference type="EC" id="2.7.4.16" evidence="1"/>
<feature type="binding site" evidence="1">
    <location>
        <position position="270"/>
    </location>
    <ligand>
        <name>substrate</name>
    </ligand>
</feature>
<dbReference type="SUPFAM" id="SSF56042">
    <property type="entry name" value="PurM C-terminal domain-like"/>
    <property type="match status" value="1"/>
</dbReference>
<feature type="binding site" evidence="1">
    <location>
        <position position="29"/>
    </location>
    <ligand>
        <name>Mg(2+)</name>
        <dbReference type="ChEBI" id="CHEBI:18420"/>
        <label>3</label>
    </ligand>
</feature>
<dbReference type="PANTHER" id="PTHR30270:SF0">
    <property type="entry name" value="THIAMINE-MONOPHOSPHATE KINASE"/>
    <property type="match status" value="1"/>
</dbReference>
<keyword evidence="5" id="KW-1185">Reference proteome</keyword>
<dbReference type="PIRSF" id="PIRSF005303">
    <property type="entry name" value="Thiam_monoph_kin"/>
    <property type="match status" value="1"/>
</dbReference>
<name>A0ABV8JAE9_9BACL</name>
<feature type="binding site" evidence="1">
    <location>
        <position position="44"/>
    </location>
    <ligand>
        <name>Mg(2+)</name>
        <dbReference type="ChEBI" id="CHEBI:18420"/>
        <label>4</label>
    </ligand>
</feature>
<evidence type="ECO:0000313" key="5">
    <source>
        <dbReference type="Proteomes" id="UP001595843"/>
    </source>
</evidence>
<keyword evidence="1 4" id="KW-0808">Transferase</keyword>
<feature type="binding site" evidence="1">
    <location>
        <position position="75"/>
    </location>
    <ligand>
        <name>Mg(2+)</name>
        <dbReference type="ChEBI" id="CHEBI:18420"/>
        <label>2</label>
    </ligand>
</feature>
<dbReference type="GO" id="GO:0009030">
    <property type="term" value="F:thiamine-phosphate kinase activity"/>
    <property type="evidence" value="ECO:0007669"/>
    <property type="project" value="UniProtKB-EC"/>
</dbReference>
<dbReference type="InterPro" id="IPR016188">
    <property type="entry name" value="PurM-like_N"/>
</dbReference>
<reference evidence="5" key="1">
    <citation type="journal article" date="2019" name="Int. J. Syst. Evol. Microbiol.">
        <title>The Global Catalogue of Microorganisms (GCM) 10K type strain sequencing project: providing services to taxonomists for standard genome sequencing and annotation.</title>
        <authorList>
            <consortium name="The Broad Institute Genomics Platform"/>
            <consortium name="The Broad Institute Genome Sequencing Center for Infectious Disease"/>
            <person name="Wu L."/>
            <person name="Ma J."/>
        </authorList>
    </citation>
    <scope>NUCLEOTIDE SEQUENCE [LARGE SCALE GENOMIC DNA]</scope>
    <source>
        <strain evidence="5">IBRC-M 10813</strain>
    </source>
</reference>
<feature type="binding site" evidence="1">
    <location>
        <position position="326"/>
    </location>
    <ligand>
        <name>substrate</name>
    </ligand>
</feature>
<keyword evidence="1" id="KW-0479">Metal-binding</keyword>
<feature type="binding site" evidence="1">
    <location>
        <position position="46"/>
    </location>
    <ligand>
        <name>Mg(2+)</name>
        <dbReference type="ChEBI" id="CHEBI:18420"/>
        <label>1</label>
    </ligand>
</feature>
<dbReference type="EMBL" id="JBHSAP010000003">
    <property type="protein sequence ID" value="MFC4075300.1"/>
    <property type="molecule type" value="Genomic_DNA"/>
</dbReference>
<keyword evidence="1" id="KW-0460">Magnesium</keyword>
<comment type="caution">
    <text evidence="4">The sequence shown here is derived from an EMBL/GenBank/DDBJ whole genome shotgun (WGS) entry which is preliminary data.</text>
</comment>
<dbReference type="NCBIfam" id="TIGR01379">
    <property type="entry name" value="thiL"/>
    <property type="match status" value="1"/>
</dbReference>
<feature type="binding site" evidence="1">
    <location>
        <position position="220"/>
    </location>
    <ligand>
        <name>Mg(2+)</name>
        <dbReference type="ChEBI" id="CHEBI:18420"/>
        <label>5</label>
    </ligand>
</feature>
<keyword evidence="1" id="KW-0547">Nucleotide-binding</keyword>
<comment type="pathway">
    <text evidence="1">Cofactor biosynthesis; thiamine diphosphate biosynthesis; thiamine diphosphate from thiamine phosphate: step 1/1.</text>
</comment>
<keyword evidence="1" id="KW-0067">ATP-binding</keyword>
<feature type="binding site" evidence="1">
    <location>
        <position position="217"/>
    </location>
    <ligand>
        <name>Mg(2+)</name>
        <dbReference type="ChEBI" id="CHEBI:18420"/>
        <label>3</label>
    </ligand>
</feature>
<dbReference type="SUPFAM" id="SSF55326">
    <property type="entry name" value="PurM N-terminal domain-like"/>
    <property type="match status" value="1"/>
</dbReference>
<feature type="binding site" evidence="1">
    <location>
        <position position="75"/>
    </location>
    <ligand>
        <name>Mg(2+)</name>
        <dbReference type="ChEBI" id="CHEBI:18420"/>
        <label>3</label>
    </ligand>
</feature>
<dbReference type="InterPro" id="IPR036921">
    <property type="entry name" value="PurM-like_N_sf"/>
</dbReference>
<comment type="miscellaneous">
    <text evidence="1">Reaction mechanism of ThiL seems to utilize a direct, inline transfer of the gamma-phosphate of ATP to TMP rather than a phosphorylated enzyme intermediate.</text>
</comment>
<sequence>MRDEFQLIRELLRHRPRPGNEVEVDVGDDAAVICPRSGMSLVVTCDTMMETVHFLPCTMAASDIGWKGMAANISDIAAMGGNPIGAVISLAAPEEWSDGQLAEVYRGLGEAAQRFGVSILGGDTVRSPKHLVLTITLLGEVEKGKALLRSSARPGDIVFVTGDLGSSAAGLHLLQREDAEEWQGCFSSLVQAHQRPIPRVDAGRLLLASGLVPACDDISDGLAQEASEIAEASGVRLVLEGERIPLAPDMRAYAWECGIDPLNWALSGGEDFQLLGTGSRDTWEALRERATACGIDLIPVGWVEAGTPGVDYVENGKRKPLTQKGYNHFAANG</sequence>
<dbReference type="Pfam" id="PF00586">
    <property type="entry name" value="AIRS"/>
    <property type="match status" value="1"/>
</dbReference>
<feature type="binding site" evidence="1">
    <location>
        <position position="46"/>
    </location>
    <ligand>
        <name>Mg(2+)</name>
        <dbReference type="ChEBI" id="CHEBI:18420"/>
        <label>2</label>
    </ligand>
</feature>
<keyword evidence="1" id="KW-0784">Thiamine biosynthesis</keyword>
<dbReference type="Proteomes" id="UP001595843">
    <property type="component" value="Unassembled WGS sequence"/>
</dbReference>